<dbReference type="EMBL" id="BK015784">
    <property type="protein sequence ID" value="DAE24822.1"/>
    <property type="molecule type" value="Genomic_DNA"/>
</dbReference>
<organism evidence="1">
    <name type="scientific">Myoviridae sp. cteBs22</name>
    <dbReference type="NCBI Taxonomy" id="2826675"/>
    <lineage>
        <taxon>Viruses</taxon>
        <taxon>Duplodnaviria</taxon>
        <taxon>Heunggongvirae</taxon>
        <taxon>Uroviricota</taxon>
        <taxon>Caudoviricetes</taxon>
    </lineage>
</organism>
<protein>
    <submittedName>
        <fullName evidence="1">Uncharacterized protein</fullName>
    </submittedName>
</protein>
<evidence type="ECO:0000313" key="1">
    <source>
        <dbReference type="EMBL" id="DAE24822.1"/>
    </source>
</evidence>
<name>A0A8S5R036_9CAUD</name>
<reference evidence="1" key="1">
    <citation type="journal article" date="2021" name="Proc. Natl. Acad. Sci. U.S.A.">
        <title>A Catalog of Tens of Thousands of Viruses from Human Metagenomes Reveals Hidden Associations with Chronic Diseases.</title>
        <authorList>
            <person name="Tisza M.J."/>
            <person name="Buck C.B."/>
        </authorList>
    </citation>
    <scope>NUCLEOTIDE SEQUENCE</scope>
    <source>
        <strain evidence="1">CteBs22</strain>
    </source>
</reference>
<accession>A0A8S5R036</accession>
<proteinExistence type="predicted"/>
<sequence>MGFVSCINRRLTLRGKMRGANLSKTHGGDK</sequence>